<keyword evidence="5" id="KW-0560">Oxidoreductase</keyword>
<accession>A0A6A6E9U6</accession>
<dbReference type="AlphaFoldDB" id="A0A6A6E9U6"/>
<dbReference type="PANTHER" id="PTHR23023">
    <property type="entry name" value="DIMETHYLANILINE MONOOXYGENASE"/>
    <property type="match status" value="1"/>
</dbReference>
<organism evidence="6 7">
    <name type="scientific">Zopfia rhizophila CBS 207.26</name>
    <dbReference type="NCBI Taxonomy" id="1314779"/>
    <lineage>
        <taxon>Eukaryota</taxon>
        <taxon>Fungi</taxon>
        <taxon>Dikarya</taxon>
        <taxon>Ascomycota</taxon>
        <taxon>Pezizomycotina</taxon>
        <taxon>Dothideomycetes</taxon>
        <taxon>Dothideomycetes incertae sedis</taxon>
        <taxon>Zopfiaceae</taxon>
        <taxon>Zopfia</taxon>
    </lineage>
</organism>
<proteinExistence type="inferred from homology"/>
<keyword evidence="6" id="KW-0503">Monooxygenase</keyword>
<gene>
    <name evidence="6" type="ORF">K469DRAFT_684608</name>
</gene>
<dbReference type="Proteomes" id="UP000800200">
    <property type="component" value="Unassembled WGS sequence"/>
</dbReference>
<reference evidence="6" key="1">
    <citation type="journal article" date="2020" name="Stud. Mycol.">
        <title>101 Dothideomycetes genomes: a test case for predicting lifestyles and emergence of pathogens.</title>
        <authorList>
            <person name="Haridas S."/>
            <person name="Albert R."/>
            <person name="Binder M."/>
            <person name="Bloem J."/>
            <person name="Labutti K."/>
            <person name="Salamov A."/>
            <person name="Andreopoulos B."/>
            <person name="Baker S."/>
            <person name="Barry K."/>
            <person name="Bills G."/>
            <person name="Bluhm B."/>
            <person name="Cannon C."/>
            <person name="Castanera R."/>
            <person name="Culley D."/>
            <person name="Daum C."/>
            <person name="Ezra D."/>
            <person name="Gonzalez J."/>
            <person name="Henrissat B."/>
            <person name="Kuo A."/>
            <person name="Liang C."/>
            <person name="Lipzen A."/>
            <person name="Lutzoni F."/>
            <person name="Magnuson J."/>
            <person name="Mondo S."/>
            <person name="Nolan M."/>
            <person name="Ohm R."/>
            <person name="Pangilinan J."/>
            <person name="Park H.-J."/>
            <person name="Ramirez L."/>
            <person name="Alfaro M."/>
            <person name="Sun H."/>
            <person name="Tritt A."/>
            <person name="Yoshinaga Y."/>
            <person name="Zwiers L.-H."/>
            <person name="Turgeon B."/>
            <person name="Goodwin S."/>
            <person name="Spatafora J."/>
            <person name="Crous P."/>
            <person name="Grigoriev I."/>
        </authorList>
    </citation>
    <scope>NUCLEOTIDE SEQUENCE</scope>
    <source>
        <strain evidence="6">CBS 207.26</strain>
    </source>
</reference>
<dbReference type="GO" id="GO:0050661">
    <property type="term" value="F:NADP binding"/>
    <property type="evidence" value="ECO:0007669"/>
    <property type="project" value="InterPro"/>
</dbReference>
<dbReference type="OrthoDB" id="66881at2759"/>
<dbReference type="EMBL" id="ML994623">
    <property type="protein sequence ID" value="KAF2188584.1"/>
    <property type="molecule type" value="Genomic_DNA"/>
</dbReference>
<protein>
    <submittedName>
        <fullName evidence="6">Dimethylaniline monooxygenase</fullName>
    </submittedName>
</protein>
<dbReference type="PRINTS" id="PR00370">
    <property type="entry name" value="FMOXYGENASE"/>
</dbReference>
<dbReference type="SUPFAM" id="SSF51905">
    <property type="entry name" value="FAD/NAD(P)-binding domain"/>
    <property type="match status" value="2"/>
</dbReference>
<evidence type="ECO:0000256" key="3">
    <source>
        <dbReference type="ARBA" id="ARBA00022827"/>
    </source>
</evidence>
<dbReference type="GO" id="GO:0050660">
    <property type="term" value="F:flavin adenine dinucleotide binding"/>
    <property type="evidence" value="ECO:0007669"/>
    <property type="project" value="InterPro"/>
</dbReference>
<evidence type="ECO:0000313" key="7">
    <source>
        <dbReference type="Proteomes" id="UP000800200"/>
    </source>
</evidence>
<keyword evidence="3" id="KW-0274">FAD</keyword>
<dbReference type="PIRSF" id="PIRSF000332">
    <property type="entry name" value="FMO"/>
    <property type="match status" value="1"/>
</dbReference>
<evidence type="ECO:0000256" key="2">
    <source>
        <dbReference type="ARBA" id="ARBA00022630"/>
    </source>
</evidence>
<evidence type="ECO:0000256" key="4">
    <source>
        <dbReference type="ARBA" id="ARBA00022857"/>
    </source>
</evidence>
<keyword evidence="4" id="KW-0521">NADP</keyword>
<evidence type="ECO:0000313" key="6">
    <source>
        <dbReference type="EMBL" id="KAF2188584.1"/>
    </source>
</evidence>
<keyword evidence="7" id="KW-1185">Reference proteome</keyword>
<dbReference type="Gene3D" id="3.50.50.60">
    <property type="entry name" value="FAD/NAD(P)-binding domain"/>
    <property type="match status" value="2"/>
</dbReference>
<evidence type="ECO:0000256" key="5">
    <source>
        <dbReference type="ARBA" id="ARBA00023002"/>
    </source>
</evidence>
<evidence type="ECO:0000256" key="1">
    <source>
        <dbReference type="ARBA" id="ARBA00009183"/>
    </source>
</evidence>
<name>A0A6A6E9U6_9PEZI</name>
<dbReference type="InterPro" id="IPR036188">
    <property type="entry name" value="FAD/NAD-bd_sf"/>
</dbReference>
<comment type="similarity">
    <text evidence="1">Belongs to the FMO family.</text>
</comment>
<dbReference type="InterPro" id="IPR000960">
    <property type="entry name" value="Flavin_mOase"/>
</dbReference>
<dbReference type="GO" id="GO:0004499">
    <property type="term" value="F:N,N-dimethylaniline monooxygenase activity"/>
    <property type="evidence" value="ECO:0007669"/>
    <property type="project" value="InterPro"/>
</dbReference>
<dbReference type="Pfam" id="PF00743">
    <property type="entry name" value="FMO-like"/>
    <property type="match status" value="2"/>
</dbReference>
<keyword evidence="2" id="KW-0285">Flavoprotein</keyword>
<dbReference type="InterPro" id="IPR050346">
    <property type="entry name" value="FMO-like"/>
</dbReference>
<dbReference type="InterPro" id="IPR020946">
    <property type="entry name" value="Flavin_mOase-like"/>
</dbReference>
<sequence>MRVAVIGGGPSGLVTLKYLLEAHKFFPVEPIEARLFEATDAIGGTFQQRTYEDAEMVSSKQLTTFSDFRIKDPAAPDFLITKDYVEYLEDYCDHFQLRACISLSTRVLEVGRQYKGSGHEIRFQKEEGNVEIWSCDAVAVCSGLHVDPNIPHVPGIENVPSLMHSSRFKGREQFGIDKTVMILGAGETGMDVAHLAVTGQTRHVILCHKNGFFCAPKRVPDPVLFGQVIPNKPLNIPVDVSSASLFDTMYAHPVLRDGPMLWTYYDCFSSGMDQWIGGIPKEKFHVSKIFFNKSNKAMPYISAPWRKYNWIQKLRSRIMQLPLLDTGDRHIDLAPWPEKFDDNGVVHFMDSGRAEAQKMRKLIIKPDVVILATGYKQNFPFLAPDYPQPENANVRRIWQSGDETVGFIGFVRPSLGAIPPLSEFQAQLWIQALLHQIPHPLTQETHYRLLTDSDRRIQYGVDHEAYAYQLALDCGSATSFINVLSYGWKVATVWALGANFNVKFRLTGPWRLDGAAEVMKEELWPTITRRGGFFGM</sequence>